<comment type="similarity">
    <text evidence="1">Belongs to the DinB family.</text>
</comment>
<sequence length="148" mass="17249">MQTIQKMFKHLHWANQRMLETLQNVETQYQQVRLFSHILNAEQVWATRLRGMDSSQLPIWSDSDIAYCAQLSKQNEESFEAVFAELTPSDLDNLITYTNSKGEEITLYIRDILIHVALHGQYHRGQINSRLRADGIEPVVTDYHIFAN</sequence>
<dbReference type="Proteomes" id="UP000279446">
    <property type="component" value="Unassembled WGS sequence"/>
</dbReference>
<dbReference type="AlphaFoldDB" id="A0A433Y5A4"/>
<feature type="binding site" evidence="3">
    <location>
        <position position="119"/>
    </location>
    <ligand>
        <name>a divalent metal cation</name>
        <dbReference type="ChEBI" id="CHEBI:60240"/>
    </ligand>
</feature>
<dbReference type="RefSeq" id="WP_127193783.1">
    <property type="nucleotide sequence ID" value="NZ_RZNY01000018.1"/>
</dbReference>
<proteinExistence type="inferred from homology"/>
<dbReference type="EMBL" id="RZNY01000018">
    <property type="protein sequence ID" value="RUT43769.1"/>
    <property type="molecule type" value="Genomic_DNA"/>
</dbReference>
<accession>A0A433Y5A4</accession>
<dbReference type="PANTHER" id="PTHR37302">
    <property type="entry name" value="SLR1116 PROTEIN"/>
    <property type="match status" value="1"/>
</dbReference>
<evidence type="ECO:0000256" key="1">
    <source>
        <dbReference type="ARBA" id="ARBA00008635"/>
    </source>
</evidence>
<evidence type="ECO:0000313" key="4">
    <source>
        <dbReference type="EMBL" id="RUT43769.1"/>
    </source>
</evidence>
<dbReference type="OrthoDB" id="9811413at2"/>
<evidence type="ECO:0000256" key="2">
    <source>
        <dbReference type="ARBA" id="ARBA00022723"/>
    </source>
</evidence>
<dbReference type="InterPro" id="IPR007837">
    <property type="entry name" value="DinB"/>
</dbReference>
<dbReference type="GO" id="GO:0046872">
    <property type="term" value="F:metal ion binding"/>
    <property type="evidence" value="ECO:0007669"/>
    <property type="project" value="UniProtKB-KW"/>
</dbReference>
<dbReference type="PANTHER" id="PTHR37302:SF3">
    <property type="entry name" value="DAMAGE-INDUCIBLE PROTEIN DINB"/>
    <property type="match status" value="1"/>
</dbReference>
<gene>
    <name evidence="4" type="ORF">EJP82_19720</name>
</gene>
<evidence type="ECO:0000256" key="3">
    <source>
        <dbReference type="PIRSR" id="PIRSR607837-1"/>
    </source>
</evidence>
<comment type="caution">
    <text evidence="4">The sequence shown here is derived from an EMBL/GenBank/DDBJ whole genome shotgun (WGS) entry which is preliminary data.</text>
</comment>
<keyword evidence="2 3" id="KW-0479">Metal-binding</keyword>
<keyword evidence="5" id="KW-1185">Reference proteome</keyword>
<dbReference type="Gene3D" id="1.20.120.450">
    <property type="entry name" value="dinb family like domain"/>
    <property type="match status" value="1"/>
</dbReference>
<organism evidence="4 5">
    <name type="scientific">Paenibacillus anaericanus</name>
    <dbReference type="NCBI Taxonomy" id="170367"/>
    <lineage>
        <taxon>Bacteria</taxon>
        <taxon>Bacillati</taxon>
        <taxon>Bacillota</taxon>
        <taxon>Bacilli</taxon>
        <taxon>Bacillales</taxon>
        <taxon>Paenibacillaceae</taxon>
        <taxon>Paenibacillus</taxon>
    </lineage>
</organism>
<protein>
    <submittedName>
        <fullName evidence="4">Damage-inducible protein DinB</fullName>
    </submittedName>
</protein>
<evidence type="ECO:0000313" key="5">
    <source>
        <dbReference type="Proteomes" id="UP000279446"/>
    </source>
</evidence>
<dbReference type="Pfam" id="PF05163">
    <property type="entry name" value="DinB"/>
    <property type="match status" value="1"/>
</dbReference>
<name>A0A433Y5A4_9BACL</name>
<dbReference type="SUPFAM" id="SSF109854">
    <property type="entry name" value="DinB/YfiT-like putative metalloenzymes"/>
    <property type="match status" value="1"/>
</dbReference>
<feature type="binding site" evidence="3">
    <location>
        <position position="37"/>
    </location>
    <ligand>
        <name>a divalent metal cation</name>
        <dbReference type="ChEBI" id="CHEBI:60240"/>
    </ligand>
</feature>
<reference evidence="4 5" key="1">
    <citation type="submission" date="2018-12" db="EMBL/GenBank/DDBJ databases">
        <authorList>
            <person name="Sun L."/>
            <person name="Chen Z."/>
        </authorList>
    </citation>
    <scope>NUCLEOTIDE SEQUENCE [LARGE SCALE GENOMIC DNA]</scope>
    <source>
        <strain evidence="4 5">DSM 15890</strain>
    </source>
</reference>
<feature type="binding site" evidence="3">
    <location>
        <position position="123"/>
    </location>
    <ligand>
        <name>a divalent metal cation</name>
        <dbReference type="ChEBI" id="CHEBI:60240"/>
    </ligand>
</feature>
<dbReference type="InterPro" id="IPR034660">
    <property type="entry name" value="DinB/YfiT-like"/>
</dbReference>